<feature type="compositionally biased region" description="Polar residues" evidence="1">
    <location>
        <begin position="228"/>
        <end position="238"/>
    </location>
</feature>
<feature type="region of interest" description="Disordered" evidence="1">
    <location>
        <begin position="272"/>
        <end position="362"/>
    </location>
</feature>
<dbReference type="Proteomes" id="UP001652680">
    <property type="component" value="Unassembled WGS sequence"/>
</dbReference>
<evidence type="ECO:0000256" key="1">
    <source>
        <dbReference type="SAM" id="MobiDB-lite"/>
    </source>
</evidence>
<feature type="region of interest" description="Disordered" evidence="1">
    <location>
        <begin position="45"/>
        <end position="64"/>
    </location>
</feature>
<feature type="compositionally biased region" description="Basic and acidic residues" evidence="1">
    <location>
        <begin position="305"/>
        <end position="322"/>
    </location>
</feature>
<evidence type="ECO:0000313" key="3">
    <source>
        <dbReference type="Proteomes" id="UP001652680"/>
    </source>
</evidence>
<feature type="compositionally biased region" description="Basic and acidic residues" evidence="1">
    <location>
        <begin position="122"/>
        <end position="132"/>
    </location>
</feature>
<protein>
    <submittedName>
        <fullName evidence="2">Uncharacterized protein</fullName>
    </submittedName>
</protein>
<reference evidence="3" key="1">
    <citation type="journal article" date="2021" name="Elife">
        <title>Highly contiguous assemblies of 101 drosophilid genomes.</title>
        <authorList>
            <person name="Kim B.Y."/>
            <person name="Wang J.R."/>
            <person name="Miller D.E."/>
            <person name="Barmina O."/>
            <person name="Delaney E."/>
            <person name="Thompson A."/>
            <person name="Comeault A.A."/>
            <person name="Peede D."/>
            <person name="D'Agostino E.R."/>
            <person name="Pelaez J."/>
            <person name="Aguilar J.M."/>
            <person name="Haji D."/>
            <person name="Matsunaga T."/>
            <person name="Armstrong E.E."/>
            <person name="Zych M."/>
            <person name="Ogawa Y."/>
            <person name="Stamenkovic-Radak M."/>
            <person name="Jelic M."/>
            <person name="Veselinovic M.S."/>
            <person name="Tanaskovic M."/>
            <person name="Eric P."/>
            <person name="Gao J.J."/>
            <person name="Katoh T.K."/>
            <person name="Toda M.J."/>
            <person name="Watabe H."/>
            <person name="Watada M."/>
            <person name="Davis J.S."/>
            <person name="Moyle L.C."/>
            <person name="Manoli G."/>
            <person name="Bertolini E."/>
            <person name="Kostal V."/>
            <person name="Hawley R.S."/>
            <person name="Takahashi A."/>
            <person name="Jones C.D."/>
            <person name="Price D.K."/>
            <person name="Whiteman N."/>
            <person name="Kopp A."/>
            <person name="Matute D.R."/>
            <person name="Petrov D.A."/>
        </authorList>
    </citation>
    <scope>NUCLEOTIDE SEQUENCE [LARGE SCALE GENOMIC DNA]</scope>
</reference>
<proteinExistence type="predicted"/>
<feature type="compositionally biased region" description="Basic and acidic residues" evidence="1">
    <location>
        <begin position="282"/>
        <end position="297"/>
    </location>
</feature>
<name>A0ABM5J7U7_DRORH</name>
<dbReference type="GeneID" id="108037454"/>
<feature type="region of interest" description="Disordered" evidence="1">
    <location>
        <begin position="122"/>
        <end position="151"/>
    </location>
</feature>
<feature type="region of interest" description="Disordered" evidence="1">
    <location>
        <begin position="1"/>
        <end position="40"/>
    </location>
</feature>
<reference evidence="2" key="2">
    <citation type="submission" date="2025-05" db="UniProtKB">
        <authorList>
            <consortium name="EnsemblMetazoa"/>
        </authorList>
    </citation>
    <scope>IDENTIFICATION</scope>
</reference>
<feature type="region of interest" description="Disordered" evidence="1">
    <location>
        <begin position="168"/>
        <end position="239"/>
    </location>
</feature>
<dbReference type="RefSeq" id="XP_044314908.1">
    <property type="nucleotide sequence ID" value="XM_044458973.1"/>
</dbReference>
<feature type="compositionally biased region" description="Polar residues" evidence="1">
    <location>
        <begin position="1"/>
        <end position="10"/>
    </location>
</feature>
<keyword evidence="3" id="KW-1185">Reference proteome</keyword>
<feature type="compositionally biased region" description="Polar residues" evidence="1">
    <location>
        <begin position="345"/>
        <end position="354"/>
    </location>
</feature>
<dbReference type="EnsemblMetazoa" id="XM_044458973.1">
    <property type="protein sequence ID" value="XP_044314908.1"/>
    <property type="gene ID" value="LOC108037454"/>
</dbReference>
<sequence>MSVTRSQTRLSLEKTLKLNSESTAEPAGSPNLSLRTPMRLRRATLTTDASTSVVRGRPTSARSVAQKLTPIDEIALKQEPKPIDTTRGFPKRRSTSLSFPVVGLSGTPGPLLPLDQNVSVKKDAQVEPDKELPLQPSPLDSTVTKNTERNPDTLKECRVKLAKTYTEVTHGKGANKKLEFDEENKESPSFQAQKSPKEAILLDGPASAGSNSQKALVEPDKKLPLQPSPTISTKSELSLETLKEPVSKCGNVPATGGSNSQKALVELDKKLALQPSPLKSTTSEKSELSADTLKESVGKSYTEGTHGKETNQKIKFDEENKESSLQTQKSANEALFLDGPAPVDINSTKGTSATGYGGRSHL</sequence>
<accession>A0ABM5J7U7</accession>
<organism evidence="2 3">
    <name type="scientific">Drosophila rhopaloa</name>
    <name type="common">Fruit fly</name>
    <dbReference type="NCBI Taxonomy" id="1041015"/>
    <lineage>
        <taxon>Eukaryota</taxon>
        <taxon>Metazoa</taxon>
        <taxon>Ecdysozoa</taxon>
        <taxon>Arthropoda</taxon>
        <taxon>Hexapoda</taxon>
        <taxon>Insecta</taxon>
        <taxon>Pterygota</taxon>
        <taxon>Neoptera</taxon>
        <taxon>Endopterygota</taxon>
        <taxon>Diptera</taxon>
        <taxon>Brachycera</taxon>
        <taxon>Muscomorpha</taxon>
        <taxon>Ephydroidea</taxon>
        <taxon>Drosophilidae</taxon>
        <taxon>Drosophila</taxon>
        <taxon>Sophophora</taxon>
    </lineage>
</organism>
<evidence type="ECO:0000313" key="2">
    <source>
        <dbReference type="EnsemblMetazoa" id="XP_044314908.1"/>
    </source>
</evidence>